<reference evidence="1" key="1">
    <citation type="submission" date="2015-10" db="EMBL/GenBank/DDBJ databases">
        <title>Genome sequencing of Penicillium freii.</title>
        <authorList>
            <person name="Nguyen H.D."/>
            <person name="Visagie C.M."/>
            <person name="Seifert K.A."/>
        </authorList>
    </citation>
    <scope>NUCLEOTIDE SEQUENCE [LARGE SCALE GENOMIC DNA]</scope>
    <source>
        <strain evidence="1">DAOM 242723</strain>
    </source>
</reference>
<comment type="caution">
    <text evidence="1">The sequence shown here is derived from an EMBL/GenBank/DDBJ whole genome shotgun (WGS) entry which is preliminary data.</text>
</comment>
<dbReference type="Proteomes" id="UP000055045">
    <property type="component" value="Unassembled WGS sequence"/>
</dbReference>
<evidence type="ECO:0000313" key="1">
    <source>
        <dbReference type="EMBL" id="KUM60311.1"/>
    </source>
</evidence>
<sequence>MQKKKMGRDDQVG</sequence>
<protein>
    <submittedName>
        <fullName evidence="1">Uncharacterized protein</fullName>
    </submittedName>
</protein>
<name>A0A101MGU0_PENFR</name>
<proteinExistence type="predicted"/>
<evidence type="ECO:0000313" key="2">
    <source>
        <dbReference type="Proteomes" id="UP000055045"/>
    </source>
</evidence>
<organism evidence="1 2">
    <name type="scientific">Penicillium freii</name>
    <dbReference type="NCBI Taxonomy" id="48697"/>
    <lineage>
        <taxon>Eukaryota</taxon>
        <taxon>Fungi</taxon>
        <taxon>Dikarya</taxon>
        <taxon>Ascomycota</taxon>
        <taxon>Pezizomycotina</taxon>
        <taxon>Eurotiomycetes</taxon>
        <taxon>Eurotiomycetidae</taxon>
        <taxon>Eurotiales</taxon>
        <taxon>Aspergillaceae</taxon>
        <taxon>Penicillium</taxon>
    </lineage>
</organism>
<gene>
    <name evidence="1" type="ORF">ACN42_g6818</name>
</gene>
<keyword evidence="2" id="KW-1185">Reference proteome</keyword>
<dbReference type="EMBL" id="LLXE01000181">
    <property type="protein sequence ID" value="KUM60311.1"/>
    <property type="molecule type" value="Genomic_DNA"/>
</dbReference>
<feature type="non-terminal residue" evidence="1">
    <location>
        <position position="13"/>
    </location>
</feature>
<accession>A0A101MGU0</accession>